<name>A0A7S0HFN1_9EUKA</name>
<accession>A0A7S0HFN1</accession>
<dbReference type="EMBL" id="HBEP01010659">
    <property type="protein sequence ID" value="CAD8479143.1"/>
    <property type="molecule type" value="Transcribed_RNA"/>
</dbReference>
<gene>
    <name evidence="2" type="ORF">PANT1444_LOCUS5998</name>
</gene>
<protein>
    <submittedName>
        <fullName evidence="2">Uncharacterized protein</fullName>
    </submittedName>
</protein>
<keyword evidence="1" id="KW-0812">Transmembrane</keyword>
<feature type="transmembrane region" description="Helical" evidence="1">
    <location>
        <begin position="287"/>
        <end position="305"/>
    </location>
</feature>
<sequence>MISVLALSAAAQIEVEFQLGSVEPIYIVDEPQSVFPTGLNELMGMVEQMQRSQPRQMMQSPCTNDQVRFHCGPDAACLKAHLAQLSPSCTMFLLKSTEEARPSPSPAPMEAAGFYSQAFLGQDGQMYIEEGQLSPREGKVLQGEMQGMMDLVMSEFFGQRPPQPLSAPSPRSSAGAHPCEAEVFKCKEELNGDTSRAPMQECLIAHYAQLSSGCKCFLHQVMGEELEQAVGNPAGASKSVDPRVPAVAITEGRVTGSLVFLREAGESDEYARTAGPPPPGHHRFTCALFMMLFFLSFFLVLRRAFSLCCLTPKPRFAAVVPPQQRVQLSIEPLVAQYKITTTKM</sequence>
<keyword evidence="1" id="KW-0472">Membrane</keyword>
<evidence type="ECO:0000313" key="2">
    <source>
        <dbReference type="EMBL" id="CAD8479143.1"/>
    </source>
</evidence>
<evidence type="ECO:0000256" key="1">
    <source>
        <dbReference type="SAM" id="Phobius"/>
    </source>
</evidence>
<dbReference type="AlphaFoldDB" id="A0A7S0HFN1"/>
<keyword evidence="1" id="KW-1133">Transmembrane helix</keyword>
<proteinExistence type="predicted"/>
<organism evidence="2">
    <name type="scientific">Phaeocystis antarctica</name>
    <dbReference type="NCBI Taxonomy" id="33657"/>
    <lineage>
        <taxon>Eukaryota</taxon>
        <taxon>Haptista</taxon>
        <taxon>Haptophyta</taxon>
        <taxon>Prymnesiophyceae</taxon>
        <taxon>Phaeocystales</taxon>
        <taxon>Phaeocystaceae</taxon>
        <taxon>Phaeocystis</taxon>
    </lineage>
</organism>
<reference evidence="2" key="1">
    <citation type="submission" date="2021-01" db="EMBL/GenBank/DDBJ databases">
        <authorList>
            <person name="Corre E."/>
            <person name="Pelletier E."/>
            <person name="Niang G."/>
            <person name="Scheremetjew M."/>
            <person name="Finn R."/>
            <person name="Kale V."/>
            <person name="Holt S."/>
            <person name="Cochrane G."/>
            <person name="Meng A."/>
            <person name="Brown T."/>
            <person name="Cohen L."/>
        </authorList>
    </citation>
    <scope>NUCLEOTIDE SEQUENCE</scope>
    <source>
        <strain evidence="2">CCMP1374</strain>
    </source>
</reference>